<feature type="transmembrane region" description="Helical" evidence="6">
    <location>
        <begin position="12"/>
        <end position="34"/>
    </location>
</feature>
<organism evidence="8 9">
    <name type="scientific">Xylanibacter ruminicola</name>
    <name type="common">Prevotella ruminicola</name>
    <dbReference type="NCBI Taxonomy" id="839"/>
    <lineage>
        <taxon>Bacteria</taxon>
        <taxon>Pseudomonadati</taxon>
        <taxon>Bacteroidota</taxon>
        <taxon>Bacteroidia</taxon>
        <taxon>Bacteroidales</taxon>
        <taxon>Prevotellaceae</taxon>
        <taxon>Xylanibacter</taxon>
    </lineage>
</organism>
<evidence type="ECO:0000256" key="3">
    <source>
        <dbReference type="ARBA" id="ARBA00022692"/>
    </source>
</evidence>
<keyword evidence="5 6" id="KW-0472">Membrane</keyword>
<protein>
    <submittedName>
        <fullName evidence="8">Cache domain-containing protein</fullName>
    </submittedName>
</protein>
<dbReference type="CDD" id="cd12912">
    <property type="entry name" value="PDC2_MCP_like"/>
    <property type="match status" value="1"/>
</dbReference>
<dbReference type="Pfam" id="PF02743">
    <property type="entry name" value="dCache_1"/>
    <property type="match status" value="1"/>
</dbReference>
<evidence type="ECO:0000256" key="5">
    <source>
        <dbReference type="ARBA" id="ARBA00023136"/>
    </source>
</evidence>
<gene>
    <name evidence="8" type="ORF">SAMN05216462_1909</name>
</gene>
<sequence>MKEKKGSFAYRVALKLFLWGLLVTAGVGCFFYHYTLRETTALYAENFHIRMLINYEYTRRVLSDVYVQVTNNVEFIESTLDKPESHLKVMERIVRNGNRVHSCGMNFIRNYYPEKGERHCPFAWRNPKNHNEILLEEKGDKDFDYLNDRWFKAVIEGDTSMWSNPFYDGYDNQTQLAAYMVPIHDAQGNPVAVLGADVSLNWLTQKLEETDSTYNAHTPLAIKMLGLKSQSFIVNYDGRFITHPKADKRLEDNFFDHVRGGMMGRKTMLERKMKQGLVSGKETRERYLFNGEECYFFYTPLKFTDWMMVTVVPCKQLDVLAGTYMLRLVAIFLLGMLLLVVVTFMYLRYDN</sequence>
<keyword evidence="3 6" id="KW-0812">Transmembrane</keyword>
<evidence type="ECO:0000256" key="6">
    <source>
        <dbReference type="SAM" id="Phobius"/>
    </source>
</evidence>
<dbReference type="EMBL" id="FNRF01000003">
    <property type="protein sequence ID" value="SEA58399.1"/>
    <property type="molecule type" value="Genomic_DNA"/>
</dbReference>
<dbReference type="Gene3D" id="3.30.450.20">
    <property type="entry name" value="PAS domain"/>
    <property type="match status" value="1"/>
</dbReference>
<dbReference type="AlphaFoldDB" id="A0A1H4CDL2"/>
<proteinExistence type="predicted"/>
<feature type="transmembrane region" description="Helical" evidence="6">
    <location>
        <begin position="324"/>
        <end position="347"/>
    </location>
</feature>
<evidence type="ECO:0000259" key="7">
    <source>
        <dbReference type="Pfam" id="PF02743"/>
    </source>
</evidence>
<dbReference type="Proteomes" id="UP000182257">
    <property type="component" value="Unassembled WGS sequence"/>
</dbReference>
<keyword evidence="2" id="KW-1003">Cell membrane</keyword>
<evidence type="ECO:0000256" key="4">
    <source>
        <dbReference type="ARBA" id="ARBA00022989"/>
    </source>
</evidence>
<feature type="domain" description="Cache" evidence="7">
    <location>
        <begin position="140"/>
        <end position="310"/>
    </location>
</feature>
<evidence type="ECO:0000313" key="9">
    <source>
        <dbReference type="Proteomes" id="UP000182257"/>
    </source>
</evidence>
<reference evidence="8 9" key="1">
    <citation type="submission" date="2016-10" db="EMBL/GenBank/DDBJ databases">
        <authorList>
            <person name="de Groot N.N."/>
        </authorList>
    </citation>
    <scope>NUCLEOTIDE SEQUENCE [LARGE SCALE GENOMIC DNA]</scope>
    <source>
        <strain evidence="8 9">D31d</strain>
    </source>
</reference>
<dbReference type="CDD" id="cd12913">
    <property type="entry name" value="PDC1_MCP_like"/>
    <property type="match status" value="1"/>
</dbReference>
<accession>A0A1H4CDL2</accession>
<dbReference type="InterPro" id="IPR033479">
    <property type="entry name" value="dCache_1"/>
</dbReference>
<dbReference type="GO" id="GO:0005886">
    <property type="term" value="C:plasma membrane"/>
    <property type="evidence" value="ECO:0007669"/>
    <property type="project" value="UniProtKB-SubCell"/>
</dbReference>
<name>A0A1H4CDL2_XYLRU</name>
<keyword evidence="4 6" id="KW-1133">Transmembrane helix</keyword>
<evidence type="ECO:0000256" key="2">
    <source>
        <dbReference type="ARBA" id="ARBA00022475"/>
    </source>
</evidence>
<evidence type="ECO:0000256" key="1">
    <source>
        <dbReference type="ARBA" id="ARBA00004651"/>
    </source>
</evidence>
<comment type="subcellular location">
    <subcellularLocation>
        <location evidence="1">Cell membrane</location>
        <topology evidence="1">Multi-pass membrane protein</topology>
    </subcellularLocation>
</comment>
<evidence type="ECO:0000313" key="8">
    <source>
        <dbReference type="EMBL" id="SEA58399.1"/>
    </source>
</evidence>
<dbReference type="PROSITE" id="PS51257">
    <property type="entry name" value="PROKAR_LIPOPROTEIN"/>
    <property type="match status" value="1"/>
</dbReference>